<reference evidence="8 9" key="1">
    <citation type="journal article" date="2015" name="Int. J. Syst. Evol. Microbiol.">
        <title>Halomonas salicampi sp. nov., a halotolerant and alkalitolerant bacterium isolated from a saltern soil.</title>
        <authorList>
            <person name="Lee J.C."/>
            <person name="Kim Y.S."/>
            <person name="Yun B.S."/>
            <person name="Whang K.S."/>
        </authorList>
    </citation>
    <scope>NUCLEOTIDE SEQUENCE [LARGE SCALE GENOMIC DNA]</scope>
    <source>
        <strain evidence="8 9">BH103</strain>
    </source>
</reference>
<feature type="binding site" evidence="3">
    <location>
        <begin position="105"/>
        <end position="106"/>
    </location>
    <ligand>
        <name>substrate</name>
    </ligand>
</feature>
<dbReference type="InterPro" id="IPR040919">
    <property type="entry name" value="Asparaginase_C"/>
</dbReference>
<dbReference type="Gene3D" id="3.40.50.1170">
    <property type="entry name" value="L-asparaginase, N-terminal domain"/>
    <property type="match status" value="1"/>
</dbReference>
<dbReference type="SUPFAM" id="SSF53774">
    <property type="entry name" value="Glutaminase/Asparaginase"/>
    <property type="match status" value="1"/>
</dbReference>
<dbReference type="InterPro" id="IPR006034">
    <property type="entry name" value="Asparaginase/glutaminase-like"/>
</dbReference>
<feature type="domain" description="L-asparaginase N-terminal" evidence="6">
    <location>
        <begin position="16"/>
        <end position="202"/>
    </location>
</feature>
<evidence type="ECO:0000259" key="7">
    <source>
        <dbReference type="Pfam" id="PF17763"/>
    </source>
</evidence>
<dbReference type="RefSeq" id="WP_179930857.1">
    <property type="nucleotide sequence ID" value="NZ_JACCDF010000010.1"/>
</dbReference>
<proteinExistence type="inferred from homology"/>
<evidence type="ECO:0000259" key="6">
    <source>
        <dbReference type="Pfam" id="PF00710"/>
    </source>
</evidence>
<feature type="active site" description="O-isoaspartyl threonine intermediate" evidence="2">
    <location>
        <position position="25"/>
    </location>
</feature>
<dbReference type="InterPro" id="IPR020827">
    <property type="entry name" value="Asparaginase/glutaminase_AS1"/>
</dbReference>
<feature type="domain" description="Asparaginase/glutaminase C-terminal" evidence="7">
    <location>
        <begin position="233"/>
        <end position="348"/>
    </location>
</feature>
<dbReference type="Pfam" id="PF00710">
    <property type="entry name" value="Asparaginase"/>
    <property type="match status" value="1"/>
</dbReference>
<evidence type="ECO:0000256" key="2">
    <source>
        <dbReference type="PIRSR" id="PIRSR001220-1"/>
    </source>
</evidence>
<evidence type="ECO:0000256" key="3">
    <source>
        <dbReference type="PIRSR" id="PIRSR001220-2"/>
    </source>
</evidence>
<evidence type="ECO:0000256" key="1">
    <source>
        <dbReference type="ARBA" id="ARBA00010518"/>
    </source>
</evidence>
<dbReference type="PANTHER" id="PTHR11707:SF28">
    <property type="entry name" value="60 KDA LYSOPHOSPHOLIPASE"/>
    <property type="match status" value="1"/>
</dbReference>
<protein>
    <submittedName>
        <fullName evidence="8">Asparaginase</fullName>
    </submittedName>
</protein>
<dbReference type="SFLD" id="SFLDS00057">
    <property type="entry name" value="Glutaminase/Asparaginase"/>
    <property type="match status" value="1"/>
</dbReference>
<dbReference type="GO" id="GO:0004067">
    <property type="term" value="F:asparaginase activity"/>
    <property type="evidence" value="ECO:0007669"/>
    <property type="project" value="UniProtKB-UniRule"/>
</dbReference>
<sequence>MSTPSPLAACAPSEERILIIYTGGTIGMEVSPNGLVPSGHFDKRLDQALAQLPLPERQRLPVFDLLSYSTPIDSSAANPMTWQHIAADIGARLSDYRGFVVLHGTDTLSWTAASLAYQLQGLDRPVVVTGAMQPLEIANSDALENIQGALHFAAQSALQEVAIYFAGQLLRGTRAVKQHTEAANAFTSPNYPLLGERVEEDFVYYPSRGLSHQQRGAPRFELPDYAPLAQGEVVRVTLWPGMAAWQLAAWLNDARVRGALLELWGAGNIANDPDIVAAIAAATGEGKLIAAISQAPQGSVHLGAYAAGHDLVEAGVISGDGMTPEAAYTKLIHLLAQPLTEAGRRQQFVTPLVGER</sequence>
<dbReference type="PIRSF" id="PIRSF500176">
    <property type="entry name" value="L_ASNase"/>
    <property type="match status" value="1"/>
</dbReference>
<dbReference type="InterPro" id="IPR027475">
    <property type="entry name" value="Asparaginase/glutaminase_AS2"/>
</dbReference>
<dbReference type="SMART" id="SM00870">
    <property type="entry name" value="Asparaginase"/>
    <property type="match status" value="1"/>
</dbReference>
<dbReference type="Pfam" id="PF17763">
    <property type="entry name" value="Asparaginase_C"/>
    <property type="match status" value="1"/>
</dbReference>
<evidence type="ECO:0000256" key="4">
    <source>
        <dbReference type="PROSITE-ProRule" id="PRU10099"/>
    </source>
</evidence>
<dbReference type="Proteomes" id="UP000586119">
    <property type="component" value="Unassembled WGS sequence"/>
</dbReference>
<dbReference type="InterPro" id="IPR027474">
    <property type="entry name" value="L-asparaginase_N"/>
</dbReference>
<dbReference type="PRINTS" id="PR00139">
    <property type="entry name" value="ASNGLNASE"/>
</dbReference>
<dbReference type="InterPro" id="IPR037152">
    <property type="entry name" value="L-asparaginase_N_sf"/>
</dbReference>
<dbReference type="PROSITE" id="PS00917">
    <property type="entry name" value="ASN_GLN_ASE_2"/>
    <property type="match status" value="1"/>
</dbReference>
<name>A0A7Z0RVG1_9GAMM</name>
<dbReference type="InterPro" id="IPR036152">
    <property type="entry name" value="Asp/glu_Ase-like_sf"/>
</dbReference>
<dbReference type="Gene3D" id="3.40.50.40">
    <property type="match status" value="1"/>
</dbReference>
<accession>A0A7Z0RVG1</accession>
<dbReference type="GO" id="GO:0006520">
    <property type="term" value="P:amino acid metabolic process"/>
    <property type="evidence" value="ECO:0007669"/>
    <property type="project" value="InterPro"/>
</dbReference>
<dbReference type="PIRSF" id="PIRSF001220">
    <property type="entry name" value="L-ASNase_gatD"/>
    <property type="match status" value="1"/>
</dbReference>
<dbReference type="PROSITE" id="PS00144">
    <property type="entry name" value="ASN_GLN_ASE_1"/>
    <property type="match status" value="1"/>
</dbReference>
<dbReference type="InterPro" id="IPR041725">
    <property type="entry name" value="L-asparaginase_I"/>
</dbReference>
<comment type="caution">
    <text evidence="8">The sequence shown here is derived from an EMBL/GenBank/DDBJ whole genome shotgun (WGS) entry which is preliminary data.</text>
</comment>
<feature type="binding site" evidence="3">
    <location>
        <position position="74"/>
    </location>
    <ligand>
        <name>substrate</name>
    </ligand>
</feature>
<dbReference type="PANTHER" id="PTHR11707">
    <property type="entry name" value="L-ASPARAGINASE"/>
    <property type="match status" value="1"/>
</dbReference>
<comment type="similarity">
    <text evidence="1">Belongs to the asparaginase 1 family.</text>
</comment>
<evidence type="ECO:0000313" key="9">
    <source>
        <dbReference type="Proteomes" id="UP000586119"/>
    </source>
</evidence>
<evidence type="ECO:0000313" key="8">
    <source>
        <dbReference type="EMBL" id="NYS61539.1"/>
    </source>
</evidence>
<feature type="active site" evidence="4">
    <location>
        <position position="25"/>
    </location>
</feature>
<dbReference type="InterPro" id="IPR027473">
    <property type="entry name" value="L-asparaginase_C"/>
</dbReference>
<evidence type="ECO:0000256" key="5">
    <source>
        <dbReference type="PROSITE-ProRule" id="PRU10100"/>
    </source>
</evidence>
<dbReference type="AlphaFoldDB" id="A0A7Z0RVG1"/>
<organism evidence="8 9">
    <name type="scientific">Vreelandella salicampi</name>
    <dbReference type="NCBI Taxonomy" id="1449798"/>
    <lineage>
        <taxon>Bacteria</taxon>
        <taxon>Pseudomonadati</taxon>
        <taxon>Pseudomonadota</taxon>
        <taxon>Gammaproteobacteria</taxon>
        <taxon>Oceanospirillales</taxon>
        <taxon>Halomonadaceae</taxon>
        <taxon>Vreelandella</taxon>
    </lineage>
</organism>
<feature type="active site" evidence="5">
    <location>
        <position position="105"/>
    </location>
</feature>
<dbReference type="EMBL" id="JACCDF010000010">
    <property type="protein sequence ID" value="NYS61539.1"/>
    <property type="molecule type" value="Genomic_DNA"/>
</dbReference>
<gene>
    <name evidence="8" type="ORF">HZS81_12325</name>
</gene>
<keyword evidence="9" id="KW-1185">Reference proteome</keyword>
<dbReference type="PROSITE" id="PS51732">
    <property type="entry name" value="ASN_GLN_ASE_3"/>
    <property type="match status" value="1"/>
</dbReference>
<dbReference type="CDD" id="cd08963">
    <property type="entry name" value="L-asparaginase_I"/>
    <property type="match status" value="1"/>
</dbReference>